<evidence type="ECO:0000256" key="5">
    <source>
        <dbReference type="ARBA" id="ARBA00022989"/>
    </source>
</evidence>
<feature type="compositionally biased region" description="Polar residues" evidence="7">
    <location>
        <begin position="978"/>
        <end position="988"/>
    </location>
</feature>
<dbReference type="InterPro" id="IPR040241">
    <property type="entry name" value="TRP_Flc/Pkd2-like"/>
</dbReference>
<evidence type="ECO:0000256" key="9">
    <source>
        <dbReference type="SAM" id="SignalP"/>
    </source>
</evidence>
<keyword evidence="4 9" id="KW-0732">Signal</keyword>
<dbReference type="EMBL" id="KV878336">
    <property type="protein sequence ID" value="OJJ51735.1"/>
    <property type="molecule type" value="Genomic_DNA"/>
</dbReference>
<feature type="transmembrane region" description="Helical" evidence="8">
    <location>
        <begin position="492"/>
        <end position="512"/>
    </location>
</feature>
<dbReference type="GO" id="GO:0055085">
    <property type="term" value="P:transmembrane transport"/>
    <property type="evidence" value="ECO:0007669"/>
    <property type="project" value="TreeGrafter"/>
</dbReference>
<evidence type="ECO:0000256" key="1">
    <source>
        <dbReference type="ARBA" id="ARBA00004141"/>
    </source>
</evidence>
<feature type="transmembrane region" description="Helical" evidence="8">
    <location>
        <begin position="556"/>
        <end position="578"/>
    </location>
</feature>
<feature type="compositionally biased region" description="Low complexity" evidence="7">
    <location>
        <begin position="709"/>
        <end position="719"/>
    </location>
</feature>
<comment type="subcellular location">
    <subcellularLocation>
        <location evidence="1">Membrane</location>
        <topology evidence="1">Multi-pass membrane protein</topology>
    </subcellularLocation>
</comment>
<dbReference type="Proteomes" id="UP000184188">
    <property type="component" value="Unassembled WGS sequence"/>
</dbReference>
<feature type="compositionally biased region" description="Basic and acidic residues" evidence="7">
    <location>
        <begin position="796"/>
        <end position="821"/>
    </location>
</feature>
<feature type="region of interest" description="Disordered" evidence="7">
    <location>
        <begin position="680"/>
        <end position="849"/>
    </location>
</feature>
<evidence type="ECO:0000256" key="3">
    <source>
        <dbReference type="ARBA" id="ARBA00022692"/>
    </source>
</evidence>
<feature type="transmembrane region" description="Helical" evidence="8">
    <location>
        <begin position="382"/>
        <end position="407"/>
    </location>
</feature>
<dbReference type="OrthoDB" id="5312224at2759"/>
<evidence type="ECO:0000313" key="11">
    <source>
        <dbReference type="EMBL" id="OJJ51735.1"/>
    </source>
</evidence>
<feature type="compositionally biased region" description="Polar residues" evidence="7">
    <location>
        <begin position="952"/>
        <end position="961"/>
    </location>
</feature>
<feature type="signal peptide" evidence="9">
    <location>
        <begin position="1"/>
        <end position="17"/>
    </location>
</feature>
<feature type="transmembrane region" description="Helical" evidence="8">
    <location>
        <begin position="413"/>
        <end position="438"/>
    </location>
</feature>
<dbReference type="GO" id="GO:0016020">
    <property type="term" value="C:membrane"/>
    <property type="evidence" value="ECO:0007669"/>
    <property type="project" value="UniProtKB-SubCell"/>
</dbReference>
<feature type="compositionally biased region" description="Polar residues" evidence="7">
    <location>
        <begin position="907"/>
        <end position="916"/>
    </location>
</feature>
<keyword evidence="12" id="KW-1185">Reference proteome</keyword>
<feature type="transmembrane region" description="Helical" evidence="8">
    <location>
        <begin position="337"/>
        <end position="361"/>
    </location>
</feature>
<protein>
    <recommendedName>
        <fullName evidence="10">ML-like domain-containing protein</fullName>
    </recommendedName>
</protein>
<feature type="transmembrane region" description="Helical" evidence="8">
    <location>
        <begin position="245"/>
        <end position="269"/>
    </location>
</feature>
<organism evidence="11 12">
    <name type="scientific">Penicilliopsis zonata CBS 506.65</name>
    <dbReference type="NCBI Taxonomy" id="1073090"/>
    <lineage>
        <taxon>Eukaryota</taxon>
        <taxon>Fungi</taxon>
        <taxon>Dikarya</taxon>
        <taxon>Ascomycota</taxon>
        <taxon>Pezizomycotina</taxon>
        <taxon>Eurotiomycetes</taxon>
        <taxon>Eurotiomycetidae</taxon>
        <taxon>Eurotiales</taxon>
        <taxon>Aspergillaceae</taxon>
        <taxon>Penicilliopsis</taxon>
    </lineage>
</organism>
<feature type="compositionally biased region" description="Polar residues" evidence="7">
    <location>
        <begin position="1035"/>
        <end position="1049"/>
    </location>
</feature>
<dbReference type="PANTHER" id="PTHR31145:SF6">
    <property type="entry name" value="INTEGRAL MEMBRANE PROTEIN (AFU_ORTHOLOGUE AFUA_7G01610)"/>
    <property type="match status" value="1"/>
</dbReference>
<dbReference type="AlphaFoldDB" id="A0A1L9SX13"/>
<dbReference type="SMART" id="SM01320">
    <property type="entry name" value="TRP_N"/>
    <property type="match status" value="1"/>
</dbReference>
<evidence type="ECO:0000256" key="7">
    <source>
        <dbReference type="SAM" id="MobiDB-lite"/>
    </source>
</evidence>
<feature type="region of interest" description="Disordered" evidence="7">
    <location>
        <begin position="865"/>
        <end position="923"/>
    </location>
</feature>
<dbReference type="STRING" id="1073090.A0A1L9SX13"/>
<feature type="chain" id="PRO_5012499346" description="ML-like domain-containing protein" evidence="9">
    <location>
        <begin position="18"/>
        <end position="1101"/>
    </location>
</feature>
<keyword evidence="6 8" id="KW-0472">Membrane</keyword>
<dbReference type="InterPro" id="IPR010308">
    <property type="entry name" value="TRP_C"/>
</dbReference>
<sequence>MMMMMLLLMVLVQPARAALIQFQNCLSQDIVESQPLQLQFVPLDVWASFDFDNPLRPLNITVYGNVSGTADGSAYYPSPDNSSWSNPNDTYGKIPYVYKATNTLTTLDAASGVLTFSPWTDREGFCSALVQGDCPLAPVFYVDQSNLSALPAFSIKRNMLTSYRFSTIWTTLEIKSGDTAVTPLGCISVSVTPDLGGSLRAALTFTPLVILILVGVATVLAGMYTPWGSTDLFRWTSNYGRDEDVLRLVTPGFADCLQYIQFAVLTGALSLNYPGYYQPVVGQAAWSTLMFNQSFLHPDQGRNPVQDGVYALNGSYGLQRLTQVVGMENSNDVWPGMMVWLLALVASVTVFAQLAFALRWLRRELAHIPEEDLRAKNMPFAVGNVIRIVFGYCFLPLISLSFFQLVIAPHSPAYTVALAVVVILILLAFAAWMVRVIAGTRPKAFLFDDLSTVLLYGPLYNTLCDDAAAFALVPLIVNFARGVAIGALQPSGIAQLVLLAICEVVFLLSLVAFRPFPSPTSMNLYHGCFACVRLLTILLSITFVPSLNVSEAARGWIGYVILILHAVALVFGFFLNALQTLIEVIARLAGAGGYEGGATRGGLTKVFGMRQLSRRGTRRRAGVGVGVGARQSMGSEAAMLAHVDDRMSSQFDGSRPRSLSGNSAMLLNRASDARISAAFGDGGRSVSHSRANSSGPYTPTTLGGGGGSTFLLHSTTTGSNSPKSAGGTTVIGMPQPHDPYYRPPRPRRRAADAAGGDEDGGNGGNGGGGGEMSIGHEEGPSISGRATPVPAYLPAPKDDLDYDDPRQSRTDYAVREVDFYYRVRGPPLSQSGTRKLKTGPADPTGPVSSATGWFRSLFNGKTKEKGKGFEVVRSSRAPPPGLMIPPERDAELFNEPYRDDPDDPASHSRQASQTNLPYRDSDGGLHNFDLAEANLTLPQIDVGGGIELPSRMGSSRTSGSQPALRLETPSIPARSSKRGSSVGSIDSENLGTEIAVPSLPDDHHHLGFVSSTSGTGRLPFTADRNRNLSIASTTVSTRSSQNIDRNGSMGSRVERPSSMGFVVHHRAQDNIHEPSPDEPSFTGSAAELVTVPLHPTDSHSL</sequence>
<keyword evidence="5 8" id="KW-1133">Transmembrane helix</keyword>
<evidence type="ECO:0000259" key="10">
    <source>
        <dbReference type="SMART" id="SM01320"/>
    </source>
</evidence>
<feature type="transmembrane region" description="Helical" evidence="8">
    <location>
        <begin position="201"/>
        <end position="224"/>
    </location>
</feature>
<evidence type="ECO:0000313" key="12">
    <source>
        <dbReference type="Proteomes" id="UP000184188"/>
    </source>
</evidence>
<feature type="compositionally biased region" description="Gly residues" evidence="7">
    <location>
        <begin position="761"/>
        <end position="772"/>
    </location>
</feature>
<feature type="transmembrane region" description="Helical" evidence="8">
    <location>
        <begin position="524"/>
        <end position="544"/>
    </location>
</feature>
<name>A0A1L9SX13_9EURO</name>
<dbReference type="InterPro" id="IPR032800">
    <property type="entry name" value="TRP_N"/>
</dbReference>
<dbReference type="Pfam" id="PF06011">
    <property type="entry name" value="TRP"/>
    <property type="match status" value="1"/>
</dbReference>
<feature type="domain" description="ML-like" evidence="10">
    <location>
        <begin position="15"/>
        <end position="198"/>
    </location>
</feature>
<dbReference type="RefSeq" id="XP_022586245.1">
    <property type="nucleotide sequence ID" value="XM_022720967.1"/>
</dbReference>
<evidence type="ECO:0000256" key="2">
    <source>
        <dbReference type="ARBA" id="ARBA00010642"/>
    </source>
</evidence>
<evidence type="ECO:0000256" key="4">
    <source>
        <dbReference type="ARBA" id="ARBA00022729"/>
    </source>
</evidence>
<keyword evidence="3 8" id="KW-0812">Transmembrane</keyword>
<feature type="region of interest" description="Disordered" evidence="7">
    <location>
        <begin position="946"/>
        <end position="988"/>
    </location>
</feature>
<dbReference type="PANTHER" id="PTHR31145">
    <property type="entry name" value="INTEGRAL MEMBRANE PROTEIN (AFU_ORTHOLOGUE AFUA_7G01610)"/>
    <property type="match status" value="1"/>
</dbReference>
<dbReference type="Pfam" id="PF14558">
    <property type="entry name" value="TRP_N"/>
    <property type="match status" value="1"/>
</dbReference>
<dbReference type="VEuPathDB" id="FungiDB:ASPZODRAFT_108698"/>
<accession>A0A1L9SX13</accession>
<gene>
    <name evidence="11" type="ORF">ASPZODRAFT_108698</name>
</gene>
<feature type="compositionally biased region" description="Basic and acidic residues" evidence="7">
    <location>
        <begin position="886"/>
        <end position="899"/>
    </location>
</feature>
<dbReference type="GeneID" id="34607432"/>
<proteinExistence type="inferred from homology"/>
<evidence type="ECO:0000256" key="8">
    <source>
        <dbReference type="SAM" id="Phobius"/>
    </source>
</evidence>
<evidence type="ECO:0000256" key="6">
    <source>
        <dbReference type="ARBA" id="ARBA00023136"/>
    </source>
</evidence>
<comment type="similarity">
    <text evidence="2">Belongs to the transient receptor potential (TRP) ion channel family.</text>
</comment>
<feature type="region of interest" description="Disordered" evidence="7">
    <location>
        <begin position="1035"/>
        <end position="1055"/>
    </location>
</feature>
<reference evidence="12" key="1">
    <citation type="journal article" date="2017" name="Genome Biol.">
        <title>Comparative genomics reveals high biological diversity and specific adaptations in the industrially and medically important fungal genus Aspergillus.</title>
        <authorList>
            <person name="de Vries R.P."/>
            <person name="Riley R."/>
            <person name="Wiebenga A."/>
            <person name="Aguilar-Osorio G."/>
            <person name="Amillis S."/>
            <person name="Uchima C.A."/>
            <person name="Anderluh G."/>
            <person name="Asadollahi M."/>
            <person name="Askin M."/>
            <person name="Barry K."/>
            <person name="Battaglia E."/>
            <person name="Bayram O."/>
            <person name="Benocci T."/>
            <person name="Braus-Stromeyer S.A."/>
            <person name="Caldana C."/>
            <person name="Canovas D."/>
            <person name="Cerqueira G.C."/>
            <person name="Chen F."/>
            <person name="Chen W."/>
            <person name="Choi C."/>
            <person name="Clum A."/>
            <person name="Dos Santos R.A."/>
            <person name="Damasio A.R."/>
            <person name="Diallinas G."/>
            <person name="Emri T."/>
            <person name="Fekete E."/>
            <person name="Flipphi M."/>
            <person name="Freyberg S."/>
            <person name="Gallo A."/>
            <person name="Gournas C."/>
            <person name="Habgood R."/>
            <person name="Hainaut M."/>
            <person name="Harispe M.L."/>
            <person name="Henrissat B."/>
            <person name="Hilden K.S."/>
            <person name="Hope R."/>
            <person name="Hossain A."/>
            <person name="Karabika E."/>
            <person name="Karaffa L."/>
            <person name="Karanyi Z."/>
            <person name="Krasevec N."/>
            <person name="Kuo A."/>
            <person name="Kusch H."/>
            <person name="LaButti K."/>
            <person name="Lagendijk E.L."/>
            <person name="Lapidus A."/>
            <person name="Levasseur A."/>
            <person name="Lindquist E."/>
            <person name="Lipzen A."/>
            <person name="Logrieco A.F."/>
            <person name="MacCabe A."/>
            <person name="Maekelae M.R."/>
            <person name="Malavazi I."/>
            <person name="Melin P."/>
            <person name="Meyer V."/>
            <person name="Mielnichuk N."/>
            <person name="Miskei M."/>
            <person name="Molnar A.P."/>
            <person name="Mule G."/>
            <person name="Ngan C.Y."/>
            <person name="Orejas M."/>
            <person name="Orosz E."/>
            <person name="Ouedraogo J.P."/>
            <person name="Overkamp K.M."/>
            <person name="Park H.-S."/>
            <person name="Perrone G."/>
            <person name="Piumi F."/>
            <person name="Punt P.J."/>
            <person name="Ram A.F."/>
            <person name="Ramon A."/>
            <person name="Rauscher S."/>
            <person name="Record E."/>
            <person name="Riano-Pachon D.M."/>
            <person name="Robert V."/>
            <person name="Roehrig J."/>
            <person name="Ruller R."/>
            <person name="Salamov A."/>
            <person name="Salih N.S."/>
            <person name="Samson R.A."/>
            <person name="Sandor E."/>
            <person name="Sanguinetti M."/>
            <person name="Schuetze T."/>
            <person name="Sepcic K."/>
            <person name="Shelest E."/>
            <person name="Sherlock G."/>
            <person name="Sophianopoulou V."/>
            <person name="Squina F.M."/>
            <person name="Sun H."/>
            <person name="Susca A."/>
            <person name="Todd R.B."/>
            <person name="Tsang A."/>
            <person name="Unkles S.E."/>
            <person name="van de Wiele N."/>
            <person name="van Rossen-Uffink D."/>
            <person name="Oliveira J.V."/>
            <person name="Vesth T.C."/>
            <person name="Visser J."/>
            <person name="Yu J.-H."/>
            <person name="Zhou M."/>
            <person name="Andersen M.R."/>
            <person name="Archer D.B."/>
            <person name="Baker S.E."/>
            <person name="Benoit I."/>
            <person name="Brakhage A.A."/>
            <person name="Braus G.H."/>
            <person name="Fischer R."/>
            <person name="Frisvad J.C."/>
            <person name="Goldman G.H."/>
            <person name="Houbraken J."/>
            <person name="Oakley B."/>
            <person name="Pocsi I."/>
            <person name="Scazzocchio C."/>
            <person name="Seiboth B."/>
            <person name="vanKuyk P.A."/>
            <person name="Wortman J."/>
            <person name="Dyer P.S."/>
            <person name="Grigoriev I.V."/>
        </authorList>
    </citation>
    <scope>NUCLEOTIDE SEQUENCE [LARGE SCALE GENOMIC DNA]</scope>
    <source>
        <strain evidence="12">CBS 506.65</strain>
    </source>
</reference>